<keyword evidence="3" id="KW-1015">Disulfide bond</keyword>
<evidence type="ECO:0000313" key="6">
    <source>
        <dbReference type="Proteomes" id="UP001043456"/>
    </source>
</evidence>
<reference evidence="5 6" key="1">
    <citation type="submission" date="2018-10" db="EMBL/GenBank/DDBJ databases">
        <title>Pan-genome distribution and transcriptional activeness of fungal secondary metabolism genes in Aspergillus section Fumigati.</title>
        <authorList>
            <person name="Takahashi H."/>
            <person name="Umemura M."/>
            <person name="Ninomiya A."/>
            <person name="Kusuya Y."/>
            <person name="Urayama S."/>
            <person name="Shimizu M."/>
            <person name="Watanabe A."/>
            <person name="Kamei K."/>
            <person name="Yaguchi T."/>
            <person name="Hagiwara D."/>
        </authorList>
    </citation>
    <scope>NUCLEOTIDE SEQUENCE [LARGE SCALE GENOMIC DNA]</scope>
    <source>
        <strain evidence="5 6">IFM 55266</strain>
    </source>
</reference>
<keyword evidence="6" id="KW-1185">Reference proteome</keyword>
<evidence type="ECO:0000256" key="2">
    <source>
        <dbReference type="ARBA" id="ARBA00022854"/>
    </source>
</evidence>
<organism evidence="5 6">
    <name type="scientific">Aspergillus pseudoviridinutans</name>
    <dbReference type="NCBI Taxonomy" id="1517512"/>
    <lineage>
        <taxon>Eukaryota</taxon>
        <taxon>Fungi</taxon>
        <taxon>Dikarya</taxon>
        <taxon>Ascomycota</taxon>
        <taxon>Pezizomycotina</taxon>
        <taxon>Eurotiomycetes</taxon>
        <taxon>Eurotiomycetidae</taxon>
        <taxon>Eurotiales</taxon>
        <taxon>Aspergillaceae</taxon>
        <taxon>Aspergillus</taxon>
        <taxon>Aspergillus subgen. Fumigati</taxon>
    </lineage>
</organism>
<feature type="chain" id="PRO_5040136665" evidence="4">
    <location>
        <begin position="18"/>
        <end position="66"/>
    </location>
</feature>
<sequence length="66" mass="6671">MRFTFFAALALLGTALAAPTAPTTSRATIPAGQPCTKNGSMGVCQSGLCLVSYSASSALRGPEGEY</sequence>
<dbReference type="GeneID" id="66999935"/>
<proteinExistence type="predicted"/>
<name>A0A9P3EQH9_9EURO</name>
<dbReference type="Pfam" id="PF11410">
    <property type="entry name" value="Antifungal_pept"/>
    <property type="match status" value="1"/>
</dbReference>
<dbReference type="AlphaFoldDB" id="A0A9P3EQH9"/>
<feature type="signal peptide" evidence="4">
    <location>
        <begin position="1"/>
        <end position="17"/>
    </location>
</feature>
<comment type="caution">
    <text evidence="5">The sequence shown here is derived from an EMBL/GenBank/DDBJ whole genome shotgun (WGS) entry which is preliminary data.</text>
</comment>
<protein>
    <submittedName>
        <fullName evidence="5">Uncharacterized protein</fullName>
    </submittedName>
</protein>
<keyword evidence="1" id="KW-0929">Antimicrobial</keyword>
<gene>
    <name evidence="5" type="ORF">Asppvi_001322</name>
</gene>
<evidence type="ECO:0000313" key="5">
    <source>
        <dbReference type="EMBL" id="GIJ82807.1"/>
    </source>
</evidence>
<keyword evidence="2" id="KW-0960">Knottin</keyword>
<dbReference type="OrthoDB" id="4510331at2759"/>
<accession>A0A9P3EQH9</accession>
<dbReference type="InterPro" id="IPR024206">
    <property type="entry name" value="Gurmarin/antimicrobial_peptd"/>
</dbReference>
<dbReference type="InterPro" id="IPR009101">
    <property type="entry name" value="Gurmarin/antifun_pep"/>
</dbReference>
<dbReference type="Proteomes" id="UP001043456">
    <property type="component" value="Unassembled WGS sequence"/>
</dbReference>
<dbReference type="EMBL" id="BHVY01000001">
    <property type="protein sequence ID" value="GIJ82807.1"/>
    <property type="molecule type" value="Genomic_DNA"/>
</dbReference>
<evidence type="ECO:0000256" key="4">
    <source>
        <dbReference type="SAM" id="SignalP"/>
    </source>
</evidence>
<dbReference type="RefSeq" id="XP_043153554.1">
    <property type="nucleotide sequence ID" value="XM_043297619.1"/>
</dbReference>
<evidence type="ECO:0000256" key="3">
    <source>
        <dbReference type="ARBA" id="ARBA00023157"/>
    </source>
</evidence>
<keyword evidence="4" id="KW-0732">Signal</keyword>
<evidence type="ECO:0000256" key="1">
    <source>
        <dbReference type="ARBA" id="ARBA00022529"/>
    </source>
</evidence>
<dbReference type="SUPFAM" id="SSF57048">
    <property type="entry name" value="Gurmarin-like"/>
    <property type="match status" value="1"/>
</dbReference>